<dbReference type="Gene3D" id="3.30.420.10">
    <property type="entry name" value="Ribonuclease H-like superfamily/Ribonuclease H"/>
    <property type="match status" value="1"/>
</dbReference>
<gene>
    <name evidence="7" type="ORF">M9458_002908</name>
</gene>
<dbReference type="GO" id="GO:0004523">
    <property type="term" value="F:RNA-DNA hybrid ribonuclease activity"/>
    <property type="evidence" value="ECO:0007669"/>
    <property type="project" value="UniProtKB-EC"/>
</dbReference>
<evidence type="ECO:0000313" key="8">
    <source>
        <dbReference type="Proteomes" id="UP001529510"/>
    </source>
</evidence>
<keyword evidence="8" id="KW-1185">Reference proteome</keyword>
<dbReference type="InterPro" id="IPR041588">
    <property type="entry name" value="Integrase_H2C2"/>
</dbReference>
<comment type="caution">
    <text evidence="7">The sequence shown here is derived from an EMBL/GenBank/DDBJ whole genome shotgun (WGS) entry which is preliminary data.</text>
</comment>
<dbReference type="InterPro" id="IPR050951">
    <property type="entry name" value="Retrovirus_Pol_polyprotein"/>
</dbReference>
<dbReference type="InterPro" id="IPR041577">
    <property type="entry name" value="RT_RNaseH_2"/>
</dbReference>
<dbReference type="SUPFAM" id="SSF56672">
    <property type="entry name" value="DNA/RNA polymerases"/>
    <property type="match status" value="1"/>
</dbReference>
<organism evidence="7 8">
    <name type="scientific">Cirrhinus mrigala</name>
    <name type="common">Mrigala</name>
    <dbReference type="NCBI Taxonomy" id="683832"/>
    <lineage>
        <taxon>Eukaryota</taxon>
        <taxon>Metazoa</taxon>
        <taxon>Chordata</taxon>
        <taxon>Craniata</taxon>
        <taxon>Vertebrata</taxon>
        <taxon>Euteleostomi</taxon>
        <taxon>Actinopterygii</taxon>
        <taxon>Neopterygii</taxon>
        <taxon>Teleostei</taxon>
        <taxon>Ostariophysi</taxon>
        <taxon>Cypriniformes</taxon>
        <taxon>Cyprinidae</taxon>
        <taxon>Labeoninae</taxon>
        <taxon>Labeonini</taxon>
        <taxon>Cirrhinus</taxon>
    </lineage>
</organism>
<reference evidence="7 8" key="1">
    <citation type="submission" date="2024-05" db="EMBL/GenBank/DDBJ databases">
        <title>Genome sequencing and assembly of Indian major carp, Cirrhinus mrigala (Hamilton, 1822).</title>
        <authorList>
            <person name="Mohindra V."/>
            <person name="Chowdhury L.M."/>
            <person name="Lal K."/>
            <person name="Jena J.K."/>
        </authorList>
    </citation>
    <scope>NUCLEOTIDE SEQUENCE [LARGE SCALE GENOMIC DNA]</scope>
    <source>
        <strain evidence="7">CM1030</strain>
        <tissue evidence="7">Blood</tissue>
    </source>
</reference>
<protein>
    <recommendedName>
        <fullName evidence="3">Gypsy retrotransposon integrase-like protein 1</fullName>
        <ecNumber evidence="2">3.1.26.4</ecNumber>
    </recommendedName>
</protein>
<dbReference type="SUPFAM" id="SSF50630">
    <property type="entry name" value="Acid proteases"/>
    <property type="match status" value="1"/>
</dbReference>
<dbReference type="FunFam" id="3.30.420.10:FF:000063">
    <property type="entry name" value="Retrovirus-related Pol polyprotein from transposon 297-like Protein"/>
    <property type="match status" value="1"/>
</dbReference>
<dbReference type="GO" id="GO:0006259">
    <property type="term" value="P:DNA metabolic process"/>
    <property type="evidence" value="ECO:0007669"/>
    <property type="project" value="UniProtKB-ARBA"/>
</dbReference>
<feature type="domain" description="Reverse transcriptase" evidence="5">
    <location>
        <begin position="194"/>
        <end position="371"/>
    </location>
</feature>
<evidence type="ECO:0000256" key="2">
    <source>
        <dbReference type="ARBA" id="ARBA00012180"/>
    </source>
</evidence>
<dbReference type="CDD" id="cd01647">
    <property type="entry name" value="RT_LTR"/>
    <property type="match status" value="1"/>
</dbReference>
<dbReference type="Gene3D" id="3.10.10.10">
    <property type="entry name" value="HIV Type 1 Reverse Transcriptase, subunit A, domain 1"/>
    <property type="match status" value="1"/>
</dbReference>
<dbReference type="Gene3D" id="3.30.70.270">
    <property type="match status" value="2"/>
</dbReference>
<evidence type="ECO:0000256" key="1">
    <source>
        <dbReference type="ARBA" id="ARBA00010879"/>
    </source>
</evidence>
<dbReference type="FunFam" id="3.10.20.370:FF:000001">
    <property type="entry name" value="Retrovirus-related Pol polyprotein from transposon 17.6-like protein"/>
    <property type="match status" value="1"/>
</dbReference>
<dbReference type="PANTHER" id="PTHR37984">
    <property type="entry name" value="PROTEIN CBG26694"/>
    <property type="match status" value="1"/>
</dbReference>
<feature type="region of interest" description="Disordered" evidence="4">
    <location>
        <begin position="954"/>
        <end position="981"/>
    </location>
</feature>
<dbReference type="Pfam" id="PF00665">
    <property type="entry name" value="rve"/>
    <property type="match status" value="1"/>
</dbReference>
<dbReference type="InterPro" id="IPR036397">
    <property type="entry name" value="RNaseH_sf"/>
</dbReference>
<dbReference type="SUPFAM" id="SSF53098">
    <property type="entry name" value="Ribonuclease H-like"/>
    <property type="match status" value="1"/>
</dbReference>
<dbReference type="PANTHER" id="PTHR37984:SF8">
    <property type="entry name" value="CCHC-TYPE DOMAIN-CONTAINING PROTEIN"/>
    <property type="match status" value="1"/>
</dbReference>
<dbReference type="Pfam" id="PF17919">
    <property type="entry name" value="RT_RNaseH_2"/>
    <property type="match status" value="1"/>
</dbReference>
<dbReference type="CDD" id="cd09274">
    <property type="entry name" value="RNase_HI_RT_Ty3"/>
    <property type="match status" value="1"/>
</dbReference>
<dbReference type="AlphaFoldDB" id="A0ABD0RMN1"/>
<dbReference type="Proteomes" id="UP001529510">
    <property type="component" value="Unassembled WGS sequence"/>
</dbReference>
<evidence type="ECO:0000256" key="4">
    <source>
        <dbReference type="SAM" id="MobiDB-lite"/>
    </source>
</evidence>
<feature type="non-terminal residue" evidence="7">
    <location>
        <position position="1"/>
    </location>
</feature>
<feature type="domain" description="Integrase catalytic" evidence="6">
    <location>
        <begin position="725"/>
        <end position="904"/>
    </location>
</feature>
<dbReference type="Gene3D" id="1.10.340.70">
    <property type="match status" value="1"/>
</dbReference>
<dbReference type="EMBL" id="JAMKFB020000002">
    <property type="protein sequence ID" value="KAL0199721.1"/>
    <property type="molecule type" value="Genomic_DNA"/>
</dbReference>
<dbReference type="Pfam" id="PF00078">
    <property type="entry name" value="RVT_1"/>
    <property type="match status" value="1"/>
</dbReference>
<dbReference type="InterPro" id="IPR000477">
    <property type="entry name" value="RT_dom"/>
</dbReference>
<dbReference type="Pfam" id="PF17921">
    <property type="entry name" value="Integrase_H2C2"/>
    <property type="match status" value="1"/>
</dbReference>
<dbReference type="PROSITE" id="PS50994">
    <property type="entry name" value="INTEGRASE"/>
    <property type="match status" value="1"/>
</dbReference>
<dbReference type="Gene3D" id="2.40.70.10">
    <property type="entry name" value="Acid Proteases"/>
    <property type="match status" value="1"/>
</dbReference>
<dbReference type="FunFam" id="1.10.340.70:FF:000003">
    <property type="entry name" value="Protein CBG25708"/>
    <property type="match status" value="1"/>
</dbReference>
<dbReference type="PROSITE" id="PS50878">
    <property type="entry name" value="RT_POL"/>
    <property type="match status" value="1"/>
</dbReference>
<accession>A0ABD0RMN1</accession>
<name>A0ABD0RMN1_CIRMR</name>
<feature type="non-terminal residue" evidence="7">
    <location>
        <position position="981"/>
    </location>
</feature>
<sequence>GVALNHQNVTRLDSKQPKKPAISCTVQINGKTTELKIDTGASCNIMSLQTFAQVKQHENLQVSSHVKLVAYGGEEIQTAGSTVLPCHLNGQIYTLQFYVVQRDVQPLLGLSDCLRMGLISLNKAVHQVSLKETSFAQQINTEYADLFQEEIGKLPVTYCMKLDKEAQPVVRPARRIPAAMQNKVKAELERMVAMGVLSPVSEPTDWVSSMVATHKKNSDEIRLCIDPRDLNKFLKRPHHPMRTVEEVAAQMPNSTVFSVLDAKSSFWQISLDHKSSLLTTFSTPFGRFRFLRMPFGINSASEVFQHAMEQIFAGYPCAVIVDDIIVGGHGEEEHDANLRRVLDRAREVNLRLNPQKCKFRLSEVNYVGHIFTSKGLRPDPEKTKAITEMQPPDNVTALQRFLGMINYLGKFIPHLSELSAPLRELTCKNTEWCWFKQHQDAFDNMKHMISSPPTLQYYDVQKSVTLTCDASQFGLGAACLQEGAPVAYASRTLTQTEVHYAQIEKELLAVVFACTKFNDYIYGKQIHIETDHQPLVTILNKPIYTAPARLQRMMLRLQKYNFTITYKKGKQMYLADTLSRSPRAGPNELYDDSADFEVMSVRHISSSRLNELQTHTAQDPVFQRLCNILKSGWPSSQSKLPVEIREYFPFRDELTVDEDIIMKGQKVVVPESLRSEYVTIIHRGHPGLEATKRRARGIVFWPSLNKDIENQVLSCSICNSLKSHQQKEPLHLHYIPDLPWSTVATDIFEWNGQHYLALVDSYSGWFEIDLLRDLSSSTVITKLKRHFSVHGSPHKVLSDNGTQFTSQRFKEFAAAWDFTHITSSPEYPQANGLAERAVQSAKQLMEKSKRDGSDVFQNLLNIRNIPRDQTLGSPAERLMSRQTRTTLPISKSALVPASKSNISVKEQLSKKRQCQKTYYDKSSKALRPLLQGEIAMIELDLLKNSVMNQGRISCNQKEKNTDETESTSFQSQNHHHNSSSK</sequence>
<dbReference type="FunFam" id="3.30.70.270:FF:000026">
    <property type="entry name" value="Transposon Ty3-G Gag-Pol polyprotein"/>
    <property type="match status" value="1"/>
</dbReference>
<dbReference type="EC" id="3.1.26.4" evidence="2"/>
<evidence type="ECO:0000313" key="7">
    <source>
        <dbReference type="EMBL" id="KAL0199721.1"/>
    </source>
</evidence>
<dbReference type="CDD" id="cd05481">
    <property type="entry name" value="retropepsin_like_LTR_1"/>
    <property type="match status" value="1"/>
</dbReference>
<dbReference type="InterPro" id="IPR012337">
    <property type="entry name" value="RNaseH-like_sf"/>
</dbReference>
<dbReference type="InterPro" id="IPR043128">
    <property type="entry name" value="Rev_trsase/Diguanyl_cyclase"/>
</dbReference>
<dbReference type="InterPro" id="IPR001584">
    <property type="entry name" value="Integrase_cat-core"/>
</dbReference>
<evidence type="ECO:0000256" key="3">
    <source>
        <dbReference type="ARBA" id="ARBA00039658"/>
    </source>
</evidence>
<evidence type="ECO:0000259" key="5">
    <source>
        <dbReference type="PROSITE" id="PS50878"/>
    </source>
</evidence>
<comment type="similarity">
    <text evidence="1">Belongs to the beta type-B retroviral polymerase family. HERV class-II K(HML-2) pol subfamily.</text>
</comment>
<proteinExistence type="inferred from homology"/>
<dbReference type="InterPro" id="IPR021109">
    <property type="entry name" value="Peptidase_aspartic_dom_sf"/>
</dbReference>
<evidence type="ECO:0000259" key="6">
    <source>
        <dbReference type="PROSITE" id="PS50994"/>
    </source>
</evidence>
<dbReference type="InterPro" id="IPR043502">
    <property type="entry name" value="DNA/RNA_pol_sf"/>
</dbReference>